<feature type="transmembrane region" description="Helical" evidence="1">
    <location>
        <begin position="419"/>
        <end position="436"/>
    </location>
</feature>
<feature type="transmembrane region" description="Helical" evidence="1">
    <location>
        <begin position="86"/>
        <end position="105"/>
    </location>
</feature>
<dbReference type="InParanoid" id="K0Z9Z5"/>
<gene>
    <name evidence="2" type="ORF">HMPREF9451_00529</name>
</gene>
<dbReference type="AlphaFoldDB" id="K0Z9Z5"/>
<feature type="transmembrane region" description="Helical" evidence="1">
    <location>
        <begin position="213"/>
        <end position="243"/>
    </location>
</feature>
<proteinExistence type="predicted"/>
<feature type="transmembrane region" description="Helical" evidence="1">
    <location>
        <begin position="393"/>
        <end position="413"/>
    </location>
</feature>
<dbReference type="eggNOG" id="ENOG50317GS">
    <property type="taxonomic scope" value="Bacteria"/>
</dbReference>
<dbReference type="HOGENOM" id="CLU_639254_0_0_11"/>
<feature type="transmembrane region" description="Helical" evidence="1">
    <location>
        <begin position="249"/>
        <end position="270"/>
    </location>
</feature>
<keyword evidence="1" id="KW-0472">Membrane</keyword>
<evidence type="ECO:0000256" key="1">
    <source>
        <dbReference type="SAM" id="Phobius"/>
    </source>
</evidence>
<dbReference type="EMBL" id="ADMD01000002">
    <property type="protein sequence ID" value="EJZ84220.1"/>
    <property type="molecule type" value="Genomic_DNA"/>
</dbReference>
<comment type="caution">
    <text evidence="2">The sequence shown here is derived from an EMBL/GenBank/DDBJ whole genome shotgun (WGS) entry which is preliminary data.</text>
</comment>
<keyword evidence="3" id="KW-1185">Reference proteome</keyword>
<evidence type="ECO:0000313" key="3">
    <source>
        <dbReference type="Proteomes" id="UP000006069"/>
    </source>
</evidence>
<feature type="transmembrane region" description="Helical" evidence="1">
    <location>
        <begin position="182"/>
        <end position="201"/>
    </location>
</feature>
<protein>
    <submittedName>
        <fullName evidence="2">Uncharacterized protein</fullName>
    </submittedName>
</protein>
<dbReference type="PATRIC" id="fig|742818.3.peg.577"/>
<reference evidence="2 3" key="1">
    <citation type="submission" date="2012-08" db="EMBL/GenBank/DDBJ databases">
        <title>The Genome Sequence of Slackia piriformis YIT 12062.</title>
        <authorList>
            <consortium name="The Broad Institute Genome Sequencing Platform"/>
            <person name="Earl A."/>
            <person name="Ward D."/>
            <person name="Feldgarden M."/>
            <person name="Gevers D."/>
            <person name="Morotomi M."/>
            <person name="Walker B."/>
            <person name="Young S.K."/>
            <person name="Zeng Q."/>
            <person name="Gargeya S."/>
            <person name="Fitzgerald M."/>
            <person name="Haas B."/>
            <person name="Abouelleil A."/>
            <person name="Alvarado L."/>
            <person name="Arachchi H.M."/>
            <person name="Berlin A.M."/>
            <person name="Chapman S.B."/>
            <person name="Goldberg J."/>
            <person name="Griggs A."/>
            <person name="Gujja S."/>
            <person name="Hansen M."/>
            <person name="Howarth C."/>
            <person name="Imamovic A."/>
            <person name="Larimer J."/>
            <person name="McCowen C."/>
            <person name="Montmayeur A."/>
            <person name="Murphy C."/>
            <person name="Neiman D."/>
            <person name="Pearson M."/>
            <person name="Priest M."/>
            <person name="Roberts A."/>
            <person name="Saif S."/>
            <person name="Shea T."/>
            <person name="Sisk P."/>
            <person name="Sykes S."/>
            <person name="Wortman J."/>
            <person name="Nusbaum C."/>
            <person name="Birren B."/>
        </authorList>
    </citation>
    <scope>NUCLEOTIDE SEQUENCE [LARGE SCALE GENOMIC DNA]</scope>
    <source>
        <strain evidence="2 3">YIT 12062</strain>
    </source>
</reference>
<organism evidence="2 3">
    <name type="scientific">Slackia piriformis YIT 12062</name>
    <dbReference type="NCBI Taxonomy" id="742818"/>
    <lineage>
        <taxon>Bacteria</taxon>
        <taxon>Bacillati</taxon>
        <taxon>Actinomycetota</taxon>
        <taxon>Coriobacteriia</taxon>
        <taxon>Eggerthellales</taxon>
        <taxon>Eggerthellaceae</taxon>
        <taxon>Slackia</taxon>
    </lineage>
</organism>
<feature type="transmembrane region" description="Helical" evidence="1">
    <location>
        <begin position="111"/>
        <end position="129"/>
    </location>
</feature>
<keyword evidence="1" id="KW-1133">Transmembrane helix</keyword>
<keyword evidence="1" id="KW-0812">Transmembrane</keyword>
<accession>K0Z9Z5</accession>
<dbReference type="Proteomes" id="UP000006069">
    <property type="component" value="Unassembled WGS sequence"/>
</dbReference>
<feature type="transmembrane region" description="Helical" evidence="1">
    <location>
        <begin position="141"/>
        <end position="162"/>
    </location>
</feature>
<feature type="transmembrane region" description="Helical" evidence="1">
    <location>
        <begin position="51"/>
        <end position="74"/>
    </location>
</feature>
<evidence type="ECO:0000313" key="2">
    <source>
        <dbReference type="EMBL" id="EJZ84220.1"/>
    </source>
</evidence>
<sequence length="442" mass="49311">MSYPMTPKQMHENRGLSTSGLGAILVHRFNMADFLAIEFVLLFVVNFLSNIGLIPSAFTYVFDIVNLCILLSNARLIGKRVGNEPFFNVPVALFAVIAPLSGIINTIAPQYIIWQAISFSRLFVWIYLFRIFWDKDYIRAFMWFVYKMQVPNVIFVLIQYYVLGLFQDNIGGIFGVERGCNGILNVYLCIVVAWGLNLYLAKEGRLSGLLLTVLSALLIAAVAELKFFFVEFALIVAISILYARVSRKTIVSVAAIVLLIAVALSVFAAINPLQYETLVDFDALMTEADNSNIETGYGISRLNAFSQISEQFFNGDLFTMMFGFGFGSASQSSMSFFCSPFFSLYGWLNYHFLTSAMVFIQLGYIGTVLFVMPVALLGIMLIARRGDIVRKGFATSGGFSIAMCILFLINCMYNNTAVTYPAVLWALSLCVGLFIVSEMRRG</sequence>
<feature type="transmembrane region" description="Helical" evidence="1">
    <location>
        <begin position="362"/>
        <end position="381"/>
    </location>
</feature>
<name>K0Z9Z5_9ACTN</name>